<keyword evidence="5" id="KW-1185">Reference proteome</keyword>
<name>A0AAU8MT04_9GAMM</name>
<keyword evidence="2" id="KW-0732">Signal</keyword>
<dbReference type="Pfam" id="PF07676">
    <property type="entry name" value="PD40"/>
    <property type="match status" value="3"/>
</dbReference>
<proteinExistence type="predicted"/>
<evidence type="ECO:0000313" key="3">
    <source>
        <dbReference type="EMBL" id="MEI2455898.1"/>
    </source>
</evidence>
<feature type="signal peptide" evidence="2">
    <location>
        <begin position="1"/>
        <end position="18"/>
    </location>
</feature>
<evidence type="ECO:0000256" key="1">
    <source>
        <dbReference type="SAM" id="MobiDB-lite"/>
    </source>
</evidence>
<feature type="chain" id="PRO_5044020679" evidence="2">
    <location>
        <begin position="19"/>
        <end position="297"/>
    </location>
</feature>
<dbReference type="Proteomes" id="UP001387215">
    <property type="component" value="Unassembled WGS sequence"/>
</dbReference>
<accession>A0AAU8MT04</accession>
<reference evidence="4" key="2">
    <citation type="submission" date="2024-06" db="EMBL/GenBank/DDBJ databases">
        <authorList>
            <person name="Li S."/>
        </authorList>
    </citation>
    <scope>NUCLEOTIDE SEQUENCE</scope>
    <source>
        <strain evidence="4">SR10</strain>
    </source>
</reference>
<sequence length="297" mass="32640">MALALLVAVAVCAAPSAAGPVPMRWTPPALSSDEYESSPTFSPNGEDIVFMRSDRNFARWRLLHSRCERGRWSPPRAPAFASPEAGIDADPAFSPDGRRLYFVSSRHDPRREDLDIYVVERRGERGWSAPRRLPAPVNSPASELLPRPGADGRLYFGSSRDGGHGQGDLYVAQTDAAGRWTAVNLGAPLSSAANEYEADVSRDGRRLIAVIDRGDRSHLYRFERERGAWRERGRLPAREDVFQVGPLLSPAGDRLLFAQADGERSGELFLLDLVDAPDRRWPPACGGPPSPRRSGSD</sequence>
<dbReference type="AlphaFoldDB" id="A0AAU8MT04"/>
<dbReference type="EMBL" id="CP159925">
    <property type="protein sequence ID" value="XCO74821.1"/>
    <property type="molecule type" value="Genomic_DNA"/>
</dbReference>
<dbReference type="InterPro" id="IPR011042">
    <property type="entry name" value="6-blade_b-propeller_TolB-like"/>
</dbReference>
<dbReference type="Gene3D" id="2.120.10.30">
    <property type="entry name" value="TolB, C-terminal domain"/>
    <property type="match status" value="1"/>
</dbReference>
<protein>
    <submittedName>
        <fullName evidence="4">Uncharacterized protein</fullName>
    </submittedName>
</protein>
<evidence type="ECO:0000313" key="5">
    <source>
        <dbReference type="Proteomes" id="UP001387215"/>
    </source>
</evidence>
<dbReference type="EMBL" id="JBANDL010000002">
    <property type="protein sequence ID" value="MEI2455898.1"/>
    <property type="molecule type" value="Genomic_DNA"/>
</dbReference>
<reference evidence="3 5" key="1">
    <citation type="submission" date="2024-02" db="EMBL/GenBank/DDBJ databases">
        <title>Lysobacter Genome Sequencing and Mining.</title>
        <authorList>
            <person name="Bierman J."/>
            <person name="Walker M.C."/>
        </authorList>
    </citation>
    <scope>NUCLEOTIDE SEQUENCE [LARGE SCALE GENOMIC DNA]</scope>
    <source>
        <strain evidence="3 5">PB6250</strain>
    </source>
</reference>
<evidence type="ECO:0000313" key="4">
    <source>
        <dbReference type="EMBL" id="XCO74821.1"/>
    </source>
</evidence>
<dbReference type="InterPro" id="IPR011659">
    <property type="entry name" value="WD40"/>
</dbReference>
<dbReference type="RefSeq" id="WP_336132117.1">
    <property type="nucleotide sequence ID" value="NZ_CP159925.1"/>
</dbReference>
<gene>
    <name evidence="4" type="ORF">ABU614_21055</name>
    <name evidence="3" type="ORF">V2J18_14575</name>
</gene>
<dbReference type="SUPFAM" id="SSF82171">
    <property type="entry name" value="DPP6 N-terminal domain-like"/>
    <property type="match status" value="1"/>
</dbReference>
<evidence type="ECO:0000256" key="2">
    <source>
        <dbReference type="SAM" id="SignalP"/>
    </source>
</evidence>
<organism evidence="4">
    <name type="scientific">Lysobacter firmicutimachus</name>
    <dbReference type="NCBI Taxonomy" id="1792846"/>
    <lineage>
        <taxon>Bacteria</taxon>
        <taxon>Pseudomonadati</taxon>
        <taxon>Pseudomonadota</taxon>
        <taxon>Gammaproteobacteria</taxon>
        <taxon>Lysobacterales</taxon>
        <taxon>Lysobacteraceae</taxon>
        <taxon>Lysobacter</taxon>
    </lineage>
</organism>
<feature type="region of interest" description="Disordered" evidence="1">
    <location>
        <begin position="278"/>
        <end position="297"/>
    </location>
</feature>